<dbReference type="PANTHER" id="PTHR43286:SF1">
    <property type="entry name" value="ENDONUCLEASE III-LIKE PROTEIN 1"/>
    <property type="match status" value="1"/>
</dbReference>
<dbReference type="PROSITE" id="PS01155">
    <property type="entry name" value="ENDONUCLEASE_III_2"/>
    <property type="match status" value="1"/>
</dbReference>
<feature type="domain" description="HhH-GPD" evidence="13">
    <location>
        <begin position="53"/>
        <end position="214"/>
    </location>
</feature>
<evidence type="ECO:0000256" key="10">
    <source>
        <dbReference type="ARBA" id="ARBA00023295"/>
    </source>
</evidence>
<gene>
    <name evidence="12" type="primary">NTG1</name>
    <name evidence="14" type="ORF">CANCADRAFT_783</name>
</gene>
<dbReference type="InterPro" id="IPR011257">
    <property type="entry name" value="DNA_glycosylase"/>
</dbReference>
<evidence type="ECO:0000256" key="7">
    <source>
        <dbReference type="ARBA" id="ARBA00023014"/>
    </source>
</evidence>
<dbReference type="CDD" id="cd00056">
    <property type="entry name" value="ENDO3c"/>
    <property type="match status" value="1"/>
</dbReference>
<dbReference type="Proteomes" id="UP000095023">
    <property type="component" value="Unassembled WGS sequence"/>
</dbReference>
<dbReference type="HAMAP" id="MF_03183">
    <property type="entry name" value="Endonuclease_III_Nth"/>
    <property type="match status" value="1"/>
</dbReference>
<evidence type="ECO:0000256" key="1">
    <source>
        <dbReference type="ARBA" id="ARBA00008343"/>
    </source>
</evidence>
<evidence type="ECO:0000256" key="9">
    <source>
        <dbReference type="ARBA" id="ARBA00023239"/>
    </source>
</evidence>
<dbReference type="OrthoDB" id="2099276at2759"/>
<keyword evidence="9 12" id="KW-0456">Lyase</keyword>
<dbReference type="GO" id="GO:0006285">
    <property type="term" value="P:base-excision repair, AP site formation"/>
    <property type="evidence" value="ECO:0007669"/>
    <property type="project" value="UniProtKB-UniRule"/>
</dbReference>
<keyword evidence="6" id="KW-0408">Iron</keyword>
<evidence type="ECO:0000256" key="2">
    <source>
        <dbReference type="ARBA" id="ARBA00022485"/>
    </source>
</evidence>
<keyword evidence="15" id="KW-1185">Reference proteome</keyword>
<keyword evidence="10 12" id="KW-0326">Glycosidase</keyword>
<keyword evidence="4 12" id="KW-0227">DNA damage</keyword>
<dbReference type="InterPro" id="IPR023170">
    <property type="entry name" value="HhH_base_excis_C"/>
</dbReference>
<dbReference type="GO" id="GO:0003677">
    <property type="term" value="F:DNA binding"/>
    <property type="evidence" value="ECO:0007669"/>
    <property type="project" value="UniProtKB-UniRule"/>
</dbReference>
<proteinExistence type="inferred from homology"/>
<dbReference type="GO" id="GO:0000703">
    <property type="term" value="F:oxidized pyrimidine nucleobase lesion DNA N-glycosylase activity"/>
    <property type="evidence" value="ECO:0007669"/>
    <property type="project" value="UniProtKB-UniRule"/>
</dbReference>
<keyword evidence="12" id="KW-0539">Nucleus</keyword>
<evidence type="ECO:0000313" key="15">
    <source>
        <dbReference type="Proteomes" id="UP000095023"/>
    </source>
</evidence>
<keyword evidence="8 12" id="KW-0234">DNA repair</keyword>
<comment type="similarity">
    <text evidence="1 12">Belongs to the Nth/MutY family.</text>
</comment>
<comment type="function">
    <text evidence="12">Bifunctional DNA N-glycosylase with associated apurinic/apyrimidinic (AP) lyase function that catalyzes the first step in base excision repair (BER), the primary repair pathway for the repair of oxidative DNA damage. The DNA N-glycosylase activity releases the damaged DNA base from DNA by cleaving the N-glycosidic bond, leaving an AP site. The AP lyase activity cleaves the phosphodiester bond 3' to the AP site by a beta-elimination. Primarily recognizes and repairs oxidative base damage of pyrimidines.</text>
</comment>
<comment type="caution">
    <text evidence="12">Lacks conserved residue(s) required for the propagation of feature annotation.</text>
</comment>
<sequence length="287" mass="32467">MKVPSRFYAQLDALRIIRQSIKGPVDYVGCHMLPDQTAEPKARRYQCLVSLMLSSQTKDAVTAGAMSSLREALATRNLIFSVDGVCKMTLEEIDECIAKVGFHTKKAHYILQTSRILREKYDGDIPESTEDLQKLPGVGPKMAYLCMQSAWGKVLGIGVDVHVHRLSRMLGWLDCDPVAKQKNTPEATRLCLEKWLPKELWSEINPLLVGFGQTMCPKKSPHCDQCLLAARHLCKNAKLRPQEADLHYINEKSQDPKQIEDIEDLVVKRELEDYSLPAKRVKLEHAT</sequence>
<comment type="subcellular location">
    <subcellularLocation>
        <location evidence="12">Nucleus</location>
    </subcellularLocation>
    <subcellularLocation>
        <location evidence="12">Mitochondrion</location>
    </subcellularLocation>
</comment>
<dbReference type="GO" id="GO:0051539">
    <property type="term" value="F:4 iron, 4 sulfur cluster binding"/>
    <property type="evidence" value="ECO:0007669"/>
    <property type="project" value="UniProtKB-KW"/>
</dbReference>
<dbReference type="InterPro" id="IPR003265">
    <property type="entry name" value="HhH-GPD_domain"/>
</dbReference>
<dbReference type="GO" id="GO:0140078">
    <property type="term" value="F:class I DNA-(apurinic or apyrimidinic site) endonuclease activity"/>
    <property type="evidence" value="ECO:0007669"/>
    <property type="project" value="UniProtKB-EC"/>
</dbReference>
<evidence type="ECO:0000256" key="6">
    <source>
        <dbReference type="ARBA" id="ARBA00023004"/>
    </source>
</evidence>
<dbReference type="AlphaFoldDB" id="A0A1E4TKB5"/>
<dbReference type="EC" id="4.2.99.18" evidence="12"/>
<evidence type="ECO:0000313" key="14">
    <source>
        <dbReference type="EMBL" id="ODV92196.1"/>
    </source>
</evidence>
<keyword evidence="12" id="KW-0496">Mitochondrion</keyword>
<accession>A0A1E4TKB5</accession>
<dbReference type="InterPro" id="IPR000445">
    <property type="entry name" value="HhH_motif"/>
</dbReference>
<dbReference type="FunFam" id="1.10.340.30:FF:000005">
    <property type="entry name" value="Endonuclease III-like protein 1"/>
    <property type="match status" value="1"/>
</dbReference>
<evidence type="ECO:0000256" key="4">
    <source>
        <dbReference type="ARBA" id="ARBA00022763"/>
    </source>
</evidence>
<dbReference type="Gene3D" id="1.10.340.30">
    <property type="entry name" value="Hypothetical protein, domain 2"/>
    <property type="match status" value="1"/>
</dbReference>
<name>A0A1E4TKB5_9ASCO</name>
<evidence type="ECO:0000256" key="12">
    <source>
        <dbReference type="HAMAP-Rule" id="MF_03183"/>
    </source>
</evidence>
<evidence type="ECO:0000256" key="5">
    <source>
        <dbReference type="ARBA" id="ARBA00022801"/>
    </source>
</evidence>
<dbReference type="EMBL" id="KV453841">
    <property type="protein sequence ID" value="ODV92196.1"/>
    <property type="molecule type" value="Genomic_DNA"/>
</dbReference>
<dbReference type="GO" id="GO:0005739">
    <property type="term" value="C:mitochondrion"/>
    <property type="evidence" value="ECO:0007669"/>
    <property type="project" value="UniProtKB-SubCell"/>
</dbReference>
<dbReference type="GO" id="GO:0046872">
    <property type="term" value="F:metal ion binding"/>
    <property type="evidence" value="ECO:0007669"/>
    <property type="project" value="UniProtKB-KW"/>
</dbReference>
<comment type="catalytic activity">
    <reaction evidence="11 12">
        <text>2'-deoxyribonucleotide-(2'-deoxyribose 5'-phosphate)-2'-deoxyribonucleotide-DNA = a 3'-end 2'-deoxyribonucleotide-(2,3-dehydro-2,3-deoxyribose 5'-phosphate)-DNA + a 5'-end 5'-phospho-2'-deoxyribonucleoside-DNA + H(+)</text>
        <dbReference type="Rhea" id="RHEA:66592"/>
        <dbReference type="Rhea" id="RHEA-COMP:13180"/>
        <dbReference type="Rhea" id="RHEA-COMP:16897"/>
        <dbReference type="Rhea" id="RHEA-COMP:17067"/>
        <dbReference type="ChEBI" id="CHEBI:15378"/>
        <dbReference type="ChEBI" id="CHEBI:136412"/>
        <dbReference type="ChEBI" id="CHEBI:157695"/>
        <dbReference type="ChEBI" id="CHEBI:167181"/>
        <dbReference type="EC" id="4.2.99.18"/>
    </reaction>
</comment>
<protein>
    <recommendedName>
        <fullName evidence="12">Endonuclease III homolog</fullName>
        <ecNumber evidence="12">3.2.2.-</ecNumber>
        <ecNumber evidence="12">4.2.99.18</ecNumber>
    </recommendedName>
    <alternativeName>
        <fullName evidence="12">Bifunctional DNA N-glycosylase/DNA-(apurinic or apyrimidinic site) lyase</fullName>
        <shortName evidence="12">DNA glycosylase/AP lyase</shortName>
    </alternativeName>
</protein>
<dbReference type="InterPro" id="IPR030841">
    <property type="entry name" value="NTH1"/>
</dbReference>
<dbReference type="GO" id="GO:0005634">
    <property type="term" value="C:nucleus"/>
    <property type="evidence" value="ECO:0007669"/>
    <property type="project" value="UniProtKB-SubCell"/>
</dbReference>
<dbReference type="PANTHER" id="PTHR43286">
    <property type="entry name" value="ENDONUCLEASE III-LIKE PROTEIN 1"/>
    <property type="match status" value="1"/>
</dbReference>
<evidence type="ECO:0000256" key="11">
    <source>
        <dbReference type="ARBA" id="ARBA00044632"/>
    </source>
</evidence>
<keyword evidence="5 12" id="KW-0378">Hydrolase</keyword>
<dbReference type="Pfam" id="PF00633">
    <property type="entry name" value="HHH"/>
    <property type="match status" value="1"/>
</dbReference>
<evidence type="ECO:0000259" key="13">
    <source>
        <dbReference type="SMART" id="SM00478"/>
    </source>
</evidence>
<evidence type="ECO:0000256" key="3">
    <source>
        <dbReference type="ARBA" id="ARBA00022723"/>
    </source>
</evidence>
<keyword evidence="7" id="KW-0411">Iron-sulfur</keyword>
<dbReference type="InterPro" id="IPR004036">
    <property type="entry name" value="Endonuclease-III-like_CS2"/>
</dbReference>
<keyword evidence="3" id="KW-0479">Metal-binding</keyword>
<evidence type="ECO:0000256" key="8">
    <source>
        <dbReference type="ARBA" id="ARBA00023204"/>
    </source>
</evidence>
<dbReference type="EC" id="3.2.2.-" evidence="12"/>
<dbReference type="Gene3D" id="1.10.1670.10">
    <property type="entry name" value="Helix-hairpin-Helix base-excision DNA repair enzymes (C-terminal)"/>
    <property type="match status" value="1"/>
</dbReference>
<dbReference type="SUPFAM" id="SSF48150">
    <property type="entry name" value="DNA-glycosylase"/>
    <property type="match status" value="1"/>
</dbReference>
<keyword evidence="2" id="KW-0004">4Fe-4S</keyword>
<dbReference type="Pfam" id="PF00730">
    <property type="entry name" value="HhH-GPD"/>
    <property type="match status" value="1"/>
</dbReference>
<dbReference type="GO" id="GO:0006289">
    <property type="term" value="P:nucleotide-excision repair"/>
    <property type="evidence" value="ECO:0007669"/>
    <property type="project" value="TreeGrafter"/>
</dbReference>
<reference evidence="15" key="1">
    <citation type="submission" date="2016-02" db="EMBL/GenBank/DDBJ databases">
        <title>Comparative genomics of biotechnologically important yeasts.</title>
        <authorList>
            <consortium name="DOE Joint Genome Institute"/>
            <person name="Riley R."/>
            <person name="Haridas S."/>
            <person name="Wolfe K.H."/>
            <person name="Lopes M.R."/>
            <person name="Hittinger C.T."/>
            <person name="Goker M."/>
            <person name="Salamov A."/>
            <person name="Wisecaver J."/>
            <person name="Long T.M."/>
            <person name="Aerts A.L."/>
            <person name="Barry K."/>
            <person name="Choi C."/>
            <person name="Clum A."/>
            <person name="Coughlan A.Y."/>
            <person name="Deshpande S."/>
            <person name="Douglass A.P."/>
            <person name="Hanson S.J."/>
            <person name="Klenk H.-P."/>
            <person name="Labutti K."/>
            <person name="Lapidus A."/>
            <person name="Lindquist E."/>
            <person name="Lipzen A."/>
            <person name="Meier-Kolthoff J.P."/>
            <person name="Ohm R.A."/>
            <person name="Otillar R.P."/>
            <person name="Pangilinan J."/>
            <person name="Peng Y."/>
            <person name="Rokas A."/>
            <person name="Rosa C.A."/>
            <person name="Scheuner C."/>
            <person name="Sibirny A.A."/>
            <person name="Slot J.C."/>
            <person name="Stielow J.B."/>
            <person name="Sun H."/>
            <person name="Kurtzman C.P."/>
            <person name="Blackwell M."/>
            <person name="Jeffries T.W."/>
            <person name="Grigoriev I.V."/>
        </authorList>
    </citation>
    <scope>NUCLEOTIDE SEQUENCE [LARGE SCALE GENOMIC DNA]</scope>
    <source>
        <strain evidence="15">NRRL Y-17796</strain>
    </source>
</reference>
<dbReference type="SMART" id="SM00478">
    <property type="entry name" value="ENDO3c"/>
    <property type="match status" value="1"/>
</dbReference>
<organism evidence="14 15">
    <name type="scientific">Tortispora caseinolytica NRRL Y-17796</name>
    <dbReference type="NCBI Taxonomy" id="767744"/>
    <lineage>
        <taxon>Eukaryota</taxon>
        <taxon>Fungi</taxon>
        <taxon>Dikarya</taxon>
        <taxon>Ascomycota</taxon>
        <taxon>Saccharomycotina</taxon>
        <taxon>Trigonopsidomycetes</taxon>
        <taxon>Trigonopsidales</taxon>
        <taxon>Trigonopsidaceae</taxon>
        <taxon>Tortispora</taxon>
    </lineage>
</organism>